<dbReference type="InterPro" id="IPR036770">
    <property type="entry name" value="Ankyrin_rpt-contain_sf"/>
</dbReference>
<dbReference type="Gene3D" id="1.25.40.20">
    <property type="entry name" value="Ankyrin repeat-containing domain"/>
    <property type="match status" value="1"/>
</dbReference>
<protein>
    <submittedName>
        <fullName evidence="2">Uncharacterized protein</fullName>
    </submittedName>
</protein>
<feature type="region of interest" description="Disordered" evidence="1">
    <location>
        <begin position="1"/>
        <end position="34"/>
    </location>
</feature>
<accession>A0A292PWX4</accession>
<keyword evidence="3" id="KW-1185">Reference proteome</keyword>
<sequence length="34" mass="3516">MLLALTGVSPHGKDNGGRTALSWAAGNGHREIVE</sequence>
<dbReference type="SUPFAM" id="SSF48403">
    <property type="entry name" value="Ankyrin repeat"/>
    <property type="match status" value="1"/>
</dbReference>
<evidence type="ECO:0000256" key="1">
    <source>
        <dbReference type="SAM" id="MobiDB-lite"/>
    </source>
</evidence>
<evidence type="ECO:0000313" key="3">
    <source>
        <dbReference type="Proteomes" id="UP001412239"/>
    </source>
</evidence>
<gene>
    <name evidence="2" type="ORF">GSTUAT00003787001</name>
</gene>
<feature type="non-terminal residue" evidence="2">
    <location>
        <position position="34"/>
    </location>
</feature>
<dbReference type="EMBL" id="LN891004">
    <property type="protein sequence ID" value="CUS12112.1"/>
    <property type="molecule type" value="Genomic_DNA"/>
</dbReference>
<dbReference type="AlphaFoldDB" id="A0A292PWX4"/>
<evidence type="ECO:0000313" key="2">
    <source>
        <dbReference type="EMBL" id="CUS12112.1"/>
    </source>
</evidence>
<dbReference type="Proteomes" id="UP001412239">
    <property type="component" value="Unassembled WGS sequence"/>
</dbReference>
<organism evidence="2 3">
    <name type="scientific">Tuber aestivum</name>
    <name type="common">summer truffle</name>
    <dbReference type="NCBI Taxonomy" id="59557"/>
    <lineage>
        <taxon>Eukaryota</taxon>
        <taxon>Fungi</taxon>
        <taxon>Dikarya</taxon>
        <taxon>Ascomycota</taxon>
        <taxon>Pezizomycotina</taxon>
        <taxon>Pezizomycetes</taxon>
        <taxon>Pezizales</taxon>
        <taxon>Tuberaceae</taxon>
        <taxon>Tuber</taxon>
    </lineage>
</organism>
<name>A0A292PWX4_9PEZI</name>
<reference evidence="2" key="1">
    <citation type="submission" date="2015-10" db="EMBL/GenBank/DDBJ databases">
        <authorList>
            <person name="Regsiter A."/>
            <person name="william w."/>
        </authorList>
    </citation>
    <scope>NUCLEOTIDE SEQUENCE</scope>
    <source>
        <strain evidence="2">Montdore</strain>
    </source>
</reference>
<proteinExistence type="predicted"/>